<dbReference type="EMBL" id="FXAT01000007">
    <property type="protein sequence ID" value="SMG54823.1"/>
    <property type="molecule type" value="Genomic_DNA"/>
</dbReference>
<sequence length="49" mass="5139">MSTEMSEENALHTRARLRRALAASAAPLTDAARAFLGLVGNRMVAAVAV</sequence>
<evidence type="ECO:0000313" key="2">
    <source>
        <dbReference type="Proteomes" id="UP000193228"/>
    </source>
</evidence>
<accession>A0A1X7LN94</accession>
<protein>
    <submittedName>
        <fullName evidence="1">Uncharacterized protein</fullName>
    </submittedName>
</protein>
<reference evidence="2" key="1">
    <citation type="submission" date="2017-04" db="EMBL/GenBank/DDBJ databases">
        <authorList>
            <person name="Varghese N."/>
            <person name="Submissions S."/>
        </authorList>
    </citation>
    <scope>NUCLEOTIDE SEQUENCE [LARGE SCALE GENOMIC DNA]</scope>
    <source>
        <strain evidence="2">LMG 29540</strain>
    </source>
</reference>
<proteinExistence type="predicted"/>
<dbReference type="STRING" id="1515439.SAMN06265784_1078"/>
<evidence type="ECO:0000313" key="1">
    <source>
        <dbReference type="EMBL" id="SMG54823.1"/>
    </source>
</evidence>
<dbReference type="AlphaFoldDB" id="A0A1X7LN94"/>
<name>A0A1X7LN94_9BURK</name>
<dbReference type="Proteomes" id="UP000193228">
    <property type="component" value="Unassembled WGS sequence"/>
</dbReference>
<organism evidence="1 2">
    <name type="scientific">Paraburkholderia susongensis</name>
    <dbReference type="NCBI Taxonomy" id="1515439"/>
    <lineage>
        <taxon>Bacteria</taxon>
        <taxon>Pseudomonadati</taxon>
        <taxon>Pseudomonadota</taxon>
        <taxon>Betaproteobacteria</taxon>
        <taxon>Burkholderiales</taxon>
        <taxon>Burkholderiaceae</taxon>
        <taxon>Paraburkholderia</taxon>
    </lineage>
</organism>
<gene>
    <name evidence="1" type="ORF">SAMN06265784_1078</name>
</gene>
<keyword evidence="2" id="KW-1185">Reference proteome</keyword>